<evidence type="ECO:0000256" key="1">
    <source>
        <dbReference type="SAM" id="Phobius"/>
    </source>
</evidence>
<name>A0A5N6XXA9_9EURO</name>
<protein>
    <submittedName>
        <fullName evidence="2">Uncharacterized protein</fullName>
    </submittedName>
</protein>
<keyword evidence="1" id="KW-0472">Membrane</keyword>
<keyword evidence="1" id="KW-0812">Transmembrane</keyword>
<dbReference type="AlphaFoldDB" id="A0A5N6XXA9"/>
<feature type="transmembrane region" description="Helical" evidence="1">
    <location>
        <begin position="41"/>
        <end position="60"/>
    </location>
</feature>
<sequence>MRVQVGNPNSTTLWTIYRGHMFVLLISLGRRKQTRPHSVGYVHYLTDSLALVSLSAWIAFPTCGTKSGYIAASETSTV</sequence>
<keyword evidence="1" id="KW-1133">Transmembrane helix</keyword>
<gene>
    <name evidence="2" type="ORF">BDV24DRAFT_139215</name>
</gene>
<dbReference type="Proteomes" id="UP000325558">
    <property type="component" value="Unassembled WGS sequence"/>
</dbReference>
<accession>A0A5N6XXA9</accession>
<dbReference type="EMBL" id="ML737175">
    <property type="protein sequence ID" value="KAE8337787.1"/>
    <property type="molecule type" value="Genomic_DNA"/>
</dbReference>
<reference evidence="2" key="1">
    <citation type="submission" date="2019-04" db="EMBL/GenBank/DDBJ databases">
        <title>Friends and foes A comparative genomics study of 23 Aspergillus species from section Flavi.</title>
        <authorList>
            <consortium name="DOE Joint Genome Institute"/>
            <person name="Kjaerbolling I."/>
            <person name="Vesth T."/>
            <person name="Frisvad J.C."/>
            <person name="Nybo J.L."/>
            <person name="Theobald S."/>
            <person name="Kildgaard S."/>
            <person name="Isbrandt T."/>
            <person name="Kuo A."/>
            <person name="Sato A."/>
            <person name="Lyhne E.K."/>
            <person name="Kogle M.E."/>
            <person name="Wiebenga A."/>
            <person name="Kun R.S."/>
            <person name="Lubbers R.J."/>
            <person name="Makela M.R."/>
            <person name="Barry K."/>
            <person name="Chovatia M."/>
            <person name="Clum A."/>
            <person name="Daum C."/>
            <person name="Haridas S."/>
            <person name="He G."/>
            <person name="LaButti K."/>
            <person name="Lipzen A."/>
            <person name="Mondo S."/>
            <person name="Riley R."/>
            <person name="Salamov A."/>
            <person name="Simmons B.A."/>
            <person name="Magnuson J.K."/>
            <person name="Henrissat B."/>
            <person name="Mortensen U.H."/>
            <person name="Larsen T.O."/>
            <person name="Devries R.P."/>
            <person name="Grigoriev I.V."/>
            <person name="Machida M."/>
            <person name="Baker S.E."/>
            <person name="Andersen M.R."/>
        </authorList>
    </citation>
    <scope>NUCLEOTIDE SEQUENCE</scope>
    <source>
        <strain evidence="2">CBS 117612</strain>
    </source>
</reference>
<proteinExistence type="predicted"/>
<organism evidence="2">
    <name type="scientific">Aspergillus arachidicola</name>
    <dbReference type="NCBI Taxonomy" id="656916"/>
    <lineage>
        <taxon>Eukaryota</taxon>
        <taxon>Fungi</taxon>
        <taxon>Dikarya</taxon>
        <taxon>Ascomycota</taxon>
        <taxon>Pezizomycotina</taxon>
        <taxon>Eurotiomycetes</taxon>
        <taxon>Eurotiomycetidae</taxon>
        <taxon>Eurotiales</taxon>
        <taxon>Aspergillaceae</taxon>
        <taxon>Aspergillus</taxon>
        <taxon>Aspergillus subgen. Circumdati</taxon>
    </lineage>
</organism>
<evidence type="ECO:0000313" key="2">
    <source>
        <dbReference type="EMBL" id="KAE8337787.1"/>
    </source>
</evidence>